<protein>
    <submittedName>
        <fullName evidence="1">Uncharacterized protein</fullName>
    </submittedName>
</protein>
<sequence length="338" mass="34711">MAPQMSGQGLQIFTEALRRCAARTADPELPALADAVAAPLRIDVRGRRGVGGRRVVAALRADGHLIGPAGASGTSGADVRLYVLAEVCKPEDRRALADGADLIVLNKSDLAGLADGGPMRRARRHAAGLSAAVGIPVVPFVAPAALAAADPAVLDDDLLAALRTLVTAPAQWTSADDFVTAPHPVPAAERRRLLAALELFGVAHAVVALREAPEATPADLRALLAAASGLTELRAAIMAAGAEARYRRVVAACDTLTVRATTDPAIAELLAGDDVALARMGAAREVVAAAGADAPHGTGLRTALHWRRYAAGPVSPLHRDCGLDIARGTLRRLAGARP</sequence>
<name>A0ABM9MJA7_9MYCO</name>
<accession>A0ABM9MJA7</accession>
<organism evidence="1 2">
    <name type="scientific">[Mycobacterium] wendilense</name>
    <dbReference type="NCBI Taxonomy" id="3064284"/>
    <lineage>
        <taxon>Bacteria</taxon>
        <taxon>Bacillati</taxon>
        <taxon>Actinomycetota</taxon>
        <taxon>Actinomycetes</taxon>
        <taxon>Mycobacteriales</taxon>
        <taxon>Mycobacteriaceae</taxon>
        <taxon>Mycolicibacter</taxon>
    </lineage>
</organism>
<dbReference type="EMBL" id="OY726395">
    <property type="protein sequence ID" value="CAJ1586398.1"/>
    <property type="molecule type" value="Genomic_DNA"/>
</dbReference>
<reference evidence="1 2" key="1">
    <citation type="submission" date="2023-08" db="EMBL/GenBank/DDBJ databases">
        <authorList>
            <person name="Folkvardsen B D."/>
            <person name="Norman A."/>
        </authorList>
    </citation>
    <scope>NUCLEOTIDE SEQUENCE [LARGE SCALE GENOMIC DNA]</scope>
    <source>
        <strain evidence="1 2">Mu0050</strain>
    </source>
</reference>
<gene>
    <name evidence="1" type="ORF">MU0050_004257</name>
</gene>
<evidence type="ECO:0000313" key="1">
    <source>
        <dbReference type="EMBL" id="CAJ1586398.1"/>
    </source>
</evidence>
<evidence type="ECO:0000313" key="2">
    <source>
        <dbReference type="Proteomes" id="UP001190466"/>
    </source>
</evidence>
<dbReference type="RefSeq" id="WP_316512402.1">
    <property type="nucleotide sequence ID" value="NZ_OY726395.1"/>
</dbReference>
<keyword evidence="2" id="KW-1185">Reference proteome</keyword>
<dbReference type="Proteomes" id="UP001190466">
    <property type="component" value="Chromosome"/>
</dbReference>
<proteinExistence type="predicted"/>